<dbReference type="EMBL" id="JYDP01000001">
    <property type="protein sequence ID" value="KRZ19450.1"/>
    <property type="molecule type" value="Genomic_DNA"/>
</dbReference>
<dbReference type="OrthoDB" id="5862982at2759"/>
<dbReference type="Proteomes" id="UP000055024">
    <property type="component" value="Unassembled WGS sequence"/>
</dbReference>
<sequence length="89" mass="10096">MRDKIDNFRSARQLPLWRQHRTNMKHSNQTKIITGSSRSSIIQVGLSVASHSKAKKQFVGENVICRSQAVAILNSTQAWLVRNNGRHIS</sequence>
<gene>
    <name evidence="1" type="ORF">T11_16230</name>
</gene>
<evidence type="ECO:0000313" key="2">
    <source>
        <dbReference type="Proteomes" id="UP000055024"/>
    </source>
</evidence>
<evidence type="ECO:0000313" key="1">
    <source>
        <dbReference type="EMBL" id="KRZ19450.1"/>
    </source>
</evidence>
<dbReference type="AlphaFoldDB" id="A0A0V1I9F2"/>
<protein>
    <submittedName>
        <fullName evidence="1">Uncharacterized protein</fullName>
    </submittedName>
</protein>
<proteinExistence type="predicted"/>
<reference evidence="1 2" key="1">
    <citation type="submission" date="2015-01" db="EMBL/GenBank/DDBJ databases">
        <title>Evolution of Trichinella species and genotypes.</title>
        <authorList>
            <person name="Korhonen P.K."/>
            <person name="Edoardo P."/>
            <person name="Giuseppe L.R."/>
            <person name="Gasser R.B."/>
        </authorList>
    </citation>
    <scope>NUCLEOTIDE SEQUENCE [LARGE SCALE GENOMIC DNA]</scope>
    <source>
        <strain evidence="1">ISS1029</strain>
    </source>
</reference>
<comment type="caution">
    <text evidence="1">The sequence shown here is derived from an EMBL/GenBank/DDBJ whole genome shotgun (WGS) entry which is preliminary data.</text>
</comment>
<accession>A0A0V1I9F2</accession>
<organism evidence="1 2">
    <name type="scientific">Trichinella zimbabwensis</name>
    <dbReference type="NCBI Taxonomy" id="268475"/>
    <lineage>
        <taxon>Eukaryota</taxon>
        <taxon>Metazoa</taxon>
        <taxon>Ecdysozoa</taxon>
        <taxon>Nematoda</taxon>
        <taxon>Enoplea</taxon>
        <taxon>Dorylaimia</taxon>
        <taxon>Trichinellida</taxon>
        <taxon>Trichinellidae</taxon>
        <taxon>Trichinella</taxon>
    </lineage>
</organism>
<name>A0A0V1I9F2_9BILA</name>
<keyword evidence="2" id="KW-1185">Reference proteome</keyword>